<reference evidence="4" key="1">
    <citation type="journal article" date="2019" name="Nat. Commun.">
        <title>Expansion of phycobilisome linker gene families in mesophilic red algae.</title>
        <authorList>
            <person name="Lee J."/>
            <person name="Kim D."/>
            <person name="Bhattacharya D."/>
            <person name="Yoon H.S."/>
        </authorList>
    </citation>
    <scope>NUCLEOTIDE SEQUENCE [LARGE SCALE GENOMIC DNA]</scope>
    <source>
        <strain evidence="4">CCMP 1328</strain>
    </source>
</reference>
<dbReference type="Gene3D" id="3.40.50.1910">
    <property type="match status" value="1"/>
</dbReference>
<dbReference type="InterPro" id="IPR027482">
    <property type="entry name" value="Sec1-like_dom2"/>
</dbReference>
<gene>
    <name evidence="3" type="ORF">FVE85_1795</name>
</gene>
<evidence type="ECO:0000256" key="2">
    <source>
        <dbReference type="SAM" id="MobiDB-lite"/>
    </source>
</evidence>
<dbReference type="InterPro" id="IPR001619">
    <property type="entry name" value="Sec1-like"/>
</dbReference>
<dbReference type="GO" id="GO:0016192">
    <property type="term" value="P:vesicle-mediated transport"/>
    <property type="evidence" value="ECO:0007669"/>
    <property type="project" value="InterPro"/>
</dbReference>
<evidence type="ECO:0000256" key="1">
    <source>
        <dbReference type="ARBA" id="ARBA00009884"/>
    </source>
</evidence>
<accession>A0A5J4YXE1</accession>
<dbReference type="Gene3D" id="1.25.40.60">
    <property type="match status" value="1"/>
</dbReference>
<proteinExistence type="inferred from homology"/>
<dbReference type="PANTHER" id="PTHR11679">
    <property type="entry name" value="VESICLE PROTEIN SORTING-ASSOCIATED"/>
    <property type="match status" value="1"/>
</dbReference>
<dbReference type="PIRSF" id="PIRSF005715">
    <property type="entry name" value="VPS45_Sec1"/>
    <property type="match status" value="1"/>
</dbReference>
<dbReference type="InterPro" id="IPR036045">
    <property type="entry name" value="Sec1-like_sf"/>
</dbReference>
<dbReference type="Gene3D" id="3.40.50.2060">
    <property type="match status" value="1"/>
</dbReference>
<dbReference type="Gene3D" id="3.90.830.10">
    <property type="entry name" value="Syntaxin Binding Protein 1, Chain A, domain 2"/>
    <property type="match status" value="1"/>
</dbReference>
<name>A0A5J4YXE1_PORPP</name>
<dbReference type="InterPro" id="IPR043127">
    <property type="entry name" value="Sec-1-like_dom3a"/>
</dbReference>
<dbReference type="Pfam" id="PF00995">
    <property type="entry name" value="Sec1"/>
    <property type="match status" value="1"/>
</dbReference>
<protein>
    <submittedName>
        <fullName evidence="3">Sec1 family domain-containing protein 1</fullName>
    </submittedName>
</protein>
<dbReference type="AlphaFoldDB" id="A0A5J4YXE1"/>
<keyword evidence="4" id="KW-1185">Reference proteome</keyword>
<dbReference type="Proteomes" id="UP000324585">
    <property type="component" value="Unassembled WGS sequence"/>
</dbReference>
<dbReference type="OMA" id="VNDLRAW"/>
<comment type="similarity">
    <text evidence="1">Belongs to the STXBP/unc-18/SEC1 family.</text>
</comment>
<evidence type="ECO:0000313" key="3">
    <source>
        <dbReference type="EMBL" id="KAA8495640.1"/>
    </source>
</evidence>
<feature type="region of interest" description="Disordered" evidence="2">
    <location>
        <begin position="589"/>
        <end position="610"/>
    </location>
</feature>
<comment type="caution">
    <text evidence="3">The sequence shown here is derived from an EMBL/GenBank/DDBJ whole genome shotgun (WGS) entry which is preliminary data.</text>
</comment>
<sequence length="687" mass="75585">MEDKSTTLMEQLSAYVNQRAALDRSLFVLDDEDALAYVHSSGTDRDPDHQLQQAQVWKVLVYDENGRDILAPLMRLSELRKRGVTLHLFISTKRQPIPDVPAVYFVAPSEENVRRICEDYAAQLYDSMYINFTTSISRPLLEMLAERVAAVKSSSSKIARVLDMHCNFVSLEADLFSLNIRESYKSLNDPHLSDKQVEASLEVVISGLMSVLVTMGTIPVIRAQRGGAAEMVASLLCDRIRENATGRLNLFAEASRRTHATGVDRPILVILDRNVDLPVMLHHTWTYQALAHDVLTLELNRVTVTDRSTSESGTATASSRSFDLDSSDFFWAENAGKPFPKVAEAVESALAAYKRDVEEVNRQAGAVGNLLDEANLNEVAKSNPSATSDLARAIAQLPELRKRKQTIDMHTNLATALLDQIKDRGLDGYFQVEDQIMSSKSVAKEAVFERLNAGKGSLLDKLRLLLIYYILQTEESRAAVDELRASLESKGCTDVTALDYVKSIAAFTAVLKAAPAAPVQPSSLQQKASSQLESVMSSVVQHGVKGLTQVAQNFNKLMIEEDKALAASRMLDALMENKQSELTSDFRYFDPKAPRGQHNRAPIMDSTSGEHARKPFRSAILFVVGGGNYVEYQNIKDHLKPGRSVLYGSTEICNSEQFVRQLGALGASLNPAPKPVPSAGAKPGAAQ</sequence>
<evidence type="ECO:0000313" key="4">
    <source>
        <dbReference type="Proteomes" id="UP000324585"/>
    </source>
</evidence>
<dbReference type="SUPFAM" id="SSF56815">
    <property type="entry name" value="Sec1/munc18-like (SM) proteins"/>
    <property type="match status" value="1"/>
</dbReference>
<dbReference type="InterPro" id="IPR043154">
    <property type="entry name" value="Sec-1-like_dom1"/>
</dbReference>
<dbReference type="EMBL" id="VRMN01000003">
    <property type="protein sequence ID" value="KAA8495640.1"/>
    <property type="molecule type" value="Genomic_DNA"/>
</dbReference>
<dbReference type="OrthoDB" id="10251230at2759"/>
<organism evidence="3 4">
    <name type="scientific">Porphyridium purpureum</name>
    <name type="common">Red alga</name>
    <name type="synonym">Porphyridium cruentum</name>
    <dbReference type="NCBI Taxonomy" id="35688"/>
    <lineage>
        <taxon>Eukaryota</taxon>
        <taxon>Rhodophyta</taxon>
        <taxon>Bangiophyceae</taxon>
        <taxon>Porphyridiales</taxon>
        <taxon>Porphyridiaceae</taxon>
        <taxon>Porphyridium</taxon>
    </lineage>
</organism>